<evidence type="ECO:0000313" key="2">
    <source>
        <dbReference type="EMBL" id="SFG52265.1"/>
    </source>
</evidence>
<keyword evidence="1" id="KW-0812">Transmembrane</keyword>
<protein>
    <submittedName>
        <fullName evidence="2">Uncharacterized protein</fullName>
    </submittedName>
</protein>
<evidence type="ECO:0000256" key="1">
    <source>
        <dbReference type="SAM" id="Phobius"/>
    </source>
</evidence>
<evidence type="ECO:0000313" key="3">
    <source>
        <dbReference type="Proteomes" id="UP000199065"/>
    </source>
</evidence>
<feature type="transmembrane region" description="Helical" evidence="1">
    <location>
        <begin position="135"/>
        <end position="158"/>
    </location>
</feature>
<accession>A0A1I2SHC4</accession>
<organism evidence="2 3">
    <name type="scientific">Corynebacterium spheniscorum</name>
    <dbReference type="NCBI Taxonomy" id="185761"/>
    <lineage>
        <taxon>Bacteria</taxon>
        <taxon>Bacillati</taxon>
        <taxon>Actinomycetota</taxon>
        <taxon>Actinomycetes</taxon>
        <taxon>Mycobacteriales</taxon>
        <taxon>Corynebacteriaceae</taxon>
        <taxon>Corynebacterium</taxon>
    </lineage>
</organism>
<dbReference type="Proteomes" id="UP000199065">
    <property type="component" value="Unassembled WGS sequence"/>
</dbReference>
<keyword evidence="1" id="KW-1133">Transmembrane helix</keyword>
<dbReference type="STRING" id="185761.SAMN05660282_01141"/>
<feature type="transmembrane region" description="Helical" evidence="1">
    <location>
        <begin position="72"/>
        <end position="91"/>
    </location>
</feature>
<keyword evidence="3" id="KW-1185">Reference proteome</keyword>
<sequence length="166" mass="18248">MSTPYVVGTPNATEDVFLHVKPGRRRAPLLRYFRFNLPRLTKLVLMVIIAVIGGSVAYTALSNHLPFAHADIALWIVVAMAILYLVVAAVTKLRIWDAGSLIAICAVLIYIGGLFGDAPYVWNGASIQQAAIWNIMMMASVAYVVLNALVLYGMFVVYPDDQNFTD</sequence>
<dbReference type="AlphaFoldDB" id="A0A1I2SHC4"/>
<gene>
    <name evidence="2" type="ORF">SAMN05660282_01141</name>
</gene>
<feature type="transmembrane region" description="Helical" evidence="1">
    <location>
        <begin position="98"/>
        <end position="115"/>
    </location>
</feature>
<feature type="transmembrane region" description="Helical" evidence="1">
    <location>
        <begin position="40"/>
        <end position="60"/>
    </location>
</feature>
<reference evidence="2 3" key="1">
    <citation type="submission" date="2016-10" db="EMBL/GenBank/DDBJ databases">
        <authorList>
            <person name="de Groot N.N."/>
        </authorList>
    </citation>
    <scope>NUCLEOTIDE SEQUENCE [LARGE SCALE GENOMIC DNA]</scope>
    <source>
        <strain>J11</strain>
        <strain evidence="3">PG 39</strain>
    </source>
</reference>
<keyword evidence="1" id="KW-0472">Membrane</keyword>
<dbReference type="EMBL" id="FOPJ01000005">
    <property type="protein sequence ID" value="SFG52265.1"/>
    <property type="molecule type" value="Genomic_DNA"/>
</dbReference>
<dbReference type="OrthoDB" id="6164367at2"/>
<proteinExistence type="predicted"/>
<name>A0A1I2SHC4_9CORY</name>